<protein>
    <submittedName>
        <fullName evidence="1">Uncharacterized protein</fullName>
    </submittedName>
</protein>
<comment type="caution">
    <text evidence="1">The sequence shown here is derived from an EMBL/GenBank/DDBJ whole genome shotgun (WGS) entry which is preliminary data.</text>
</comment>
<dbReference type="EMBL" id="MAOE01000035">
    <property type="protein sequence ID" value="OJD68941.1"/>
    <property type="molecule type" value="Genomic_DNA"/>
</dbReference>
<accession>A0A1J9UYC1</accession>
<dbReference type="CDD" id="cd00093">
    <property type="entry name" value="HTH_XRE"/>
    <property type="match status" value="1"/>
</dbReference>
<dbReference type="AlphaFoldDB" id="A0A1J9UYC1"/>
<name>A0A1J9UYC1_9BACI</name>
<evidence type="ECO:0000313" key="1">
    <source>
        <dbReference type="EMBL" id="OJD68941.1"/>
    </source>
</evidence>
<organism evidence="1 2">
    <name type="scientific">Bacillus albus</name>
    <dbReference type="NCBI Taxonomy" id="2026189"/>
    <lineage>
        <taxon>Bacteria</taxon>
        <taxon>Bacillati</taxon>
        <taxon>Bacillota</taxon>
        <taxon>Bacilli</taxon>
        <taxon>Bacillales</taxon>
        <taxon>Bacillaceae</taxon>
        <taxon>Bacillus</taxon>
        <taxon>Bacillus cereus group</taxon>
    </lineage>
</organism>
<gene>
    <name evidence="1" type="ORF">BAU25_05055</name>
</gene>
<dbReference type="InterPro" id="IPR001387">
    <property type="entry name" value="Cro/C1-type_HTH"/>
</dbReference>
<proteinExistence type="predicted"/>
<reference evidence="1 2" key="1">
    <citation type="submission" date="2016-06" db="EMBL/GenBank/DDBJ databases">
        <title>First insights into the genetic diversity and population structure of in the Bacillus cereus group bacteria from diverse marine environments.</title>
        <authorList>
            <person name="Liu Y."/>
            <person name="Lai Q."/>
            <person name="Shao Z."/>
        </authorList>
    </citation>
    <scope>NUCLEOTIDE SEQUENCE [LARGE SCALE GENOMIC DNA]</scope>
    <source>
        <strain evidence="1 2">N35-10-2</strain>
    </source>
</reference>
<evidence type="ECO:0000313" key="2">
    <source>
        <dbReference type="Proteomes" id="UP000181873"/>
    </source>
</evidence>
<dbReference type="Proteomes" id="UP000181873">
    <property type="component" value="Unassembled WGS sequence"/>
</dbReference>
<sequence>MSTKNPTFKVSPHLEHIDARYRKMAQYLLAVHCSHNNISLVKLAEKVGINKRQVSRLFRGGTSYRSGQLYCQQLINALPWAPVSEETIDDSVIVWNYLLETLQGHSVEIGHNGSLTVDGQAYHKGGSADV</sequence>